<reference evidence="2 3" key="1">
    <citation type="submission" date="2020-08" db="EMBL/GenBank/DDBJ databases">
        <title>Genome sequencing of Purple Non-Sulfur Bacteria from various extreme environments.</title>
        <authorList>
            <person name="Mayer M."/>
        </authorList>
    </citation>
    <scope>NUCLEOTIDE SEQUENCE [LARGE SCALE GENOMIC DNA]</scope>
    <source>
        <strain evidence="2 3">JA131</strain>
    </source>
</reference>
<evidence type="ECO:0000256" key="1">
    <source>
        <dbReference type="SAM" id="MobiDB-lite"/>
    </source>
</evidence>
<accession>A0A7W6RFC8</accession>
<proteinExistence type="predicted"/>
<feature type="region of interest" description="Disordered" evidence="1">
    <location>
        <begin position="1"/>
        <end position="21"/>
    </location>
</feature>
<evidence type="ECO:0000313" key="2">
    <source>
        <dbReference type="EMBL" id="MBB4267330.1"/>
    </source>
</evidence>
<name>A0A7W6RFC8_9PROT</name>
<sequence length="181" mass="20280">MSQSVVNRPSSQPRDAVPVEDVDPPLYETFRARAEGTNINPETLLATDYLNHFNEIVMLLDMVPDMPDLVEECKAWQPKSYQAHFADSSFRDKDLAVEAYDHCPARYRRPFDATIEHMNQLALASVARMDEALAEGNTEVVRLKAQAASRALQRLMDAASAIIHGAQSTLHQDEIDAILDK</sequence>
<gene>
    <name evidence="2" type="ORF">GGD89_002971</name>
</gene>
<feature type="compositionally biased region" description="Polar residues" evidence="1">
    <location>
        <begin position="1"/>
        <end position="13"/>
    </location>
</feature>
<dbReference type="RefSeq" id="WP_246423140.1">
    <property type="nucleotide sequence ID" value="NZ_JACIGK010000025.1"/>
</dbReference>
<evidence type="ECO:0000313" key="3">
    <source>
        <dbReference type="Proteomes" id="UP000554286"/>
    </source>
</evidence>
<dbReference type="EMBL" id="JACIGK010000025">
    <property type="protein sequence ID" value="MBB4267330.1"/>
    <property type="molecule type" value="Genomic_DNA"/>
</dbReference>
<dbReference type="AlphaFoldDB" id="A0A7W6RFC8"/>
<dbReference type="Proteomes" id="UP000554286">
    <property type="component" value="Unassembled WGS sequence"/>
</dbReference>
<keyword evidence="3" id="KW-1185">Reference proteome</keyword>
<comment type="caution">
    <text evidence="2">The sequence shown here is derived from an EMBL/GenBank/DDBJ whole genome shotgun (WGS) entry which is preliminary data.</text>
</comment>
<organism evidence="2 3">
    <name type="scientific">Roseospira visakhapatnamensis</name>
    <dbReference type="NCBI Taxonomy" id="390880"/>
    <lineage>
        <taxon>Bacteria</taxon>
        <taxon>Pseudomonadati</taxon>
        <taxon>Pseudomonadota</taxon>
        <taxon>Alphaproteobacteria</taxon>
        <taxon>Rhodospirillales</taxon>
        <taxon>Rhodospirillaceae</taxon>
        <taxon>Roseospira</taxon>
    </lineage>
</organism>
<protein>
    <submittedName>
        <fullName evidence="2">Uncharacterized small protein (DUF1192 family)</fullName>
    </submittedName>
</protein>